<dbReference type="RefSeq" id="WP_310797235.1">
    <property type="nucleotide sequence ID" value="NZ_CP123872.1"/>
</dbReference>
<proteinExistence type="predicted"/>
<protein>
    <submittedName>
        <fullName evidence="4">Polyhydroxyalkanoate synthesis repressor PhaR</fullName>
    </submittedName>
</protein>
<dbReference type="KEGG" id="tmk:QGN29_07530"/>
<evidence type="ECO:0000259" key="3">
    <source>
        <dbReference type="Pfam" id="PF07879"/>
    </source>
</evidence>
<feature type="domain" description="PHB accumulation regulatory" evidence="2">
    <location>
        <begin position="80"/>
        <end position="119"/>
    </location>
</feature>
<sequence length="201" mass="22838">MARKKTETDGPIIIKKYANRRLYNTDTSSYVTLDHLAELVKEDRDFVVVDAKSGDEITRSVLAQIIFDKESKDSGSENMLPVSFLKQLISLYGEGMQQFVPNYLQASLETFMANQQKIQEQFSQPEPMKMFEEMTKQNMAMMQEGMKFFAGNMNKQPQKAAAPEEESKPQEKAEHDPQSEQISALQSQLAALQDQISKLGQ</sequence>
<dbReference type="NCBIfam" id="TIGR01848">
    <property type="entry name" value="PHA_reg_PhaR"/>
    <property type="match status" value="1"/>
</dbReference>
<accession>A0AA52EF64</accession>
<evidence type="ECO:0000256" key="1">
    <source>
        <dbReference type="SAM" id="MobiDB-lite"/>
    </source>
</evidence>
<evidence type="ECO:0000313" key="4">
    <source>
        <dbReference type="EMBL" id="WND01407.1"/>
    </source>
</evidence>
<dbReference type="GO" id="GO:0006355">
    <property type="term" value="P:regulation of DNA-templated transcription"/>
    <property type="evidence" value="ECO:0007669"/>
    <property type="project" value="InterPro"/>
</dbReference>
<reference evidence="4" key="1">
    <citation type="submission" date="2023-04" db="EMBL/GenBank/DDBJ databases">
        <title>Complete genome sequence of Temperatibacter marinus.</title>
        <authorList>
            <person name="Rong J.-C."/>
            <person name="Yi M.-L."/>
            <person name="Zhao Q."/>
        </authorList>
    </citation>
    <scope>NUCLEOTIDE SEQUENCE</scope>
    <source>
        <strain evidence="4">NBRC 110045</strain>
    </source>
</reference>
<dbReference type="Proteomes" id="UP001268683">
    <property type="component" value="Chromosome"/>
</dbReference>
<dbReference type="InterPro" id="IPR010134">
    <property type="entry name" value="PHA_reg_PhaR"/>
</dbReference>
<organism evidence="4 5">
    <name type="scientific">Temperatibacter marinus</name>
    <dbReference type="NCBI Taxonomy" id="1456591"/>
    <lineage>
        <taxon>Bacteria</taxon>
        <taxon>Pseudomonadati</taxon>
        <taxon>Pseudomonadota</taxon>
        <taxon>Alphaproteobacteria</taxon>
        <taxon>Kordiimonadales</taxon>
        <taxon>Temperatibacteraceae</taxon>
        <taxon>Temperatibacter</taxon>
    </lineage>
</organism>
<name>A0AA52EF64_9PROT</name>
<gene>
    <name evidence="4" type="primary">phaR</name>
    <name evidence="4" type="ORF">QGN29_07530</name>
</gene>
<feature type="compositionally biased region" description="Basic and acidic residues" evidence="1">
    <location>
        <begin position="165"/>
        <end position="178"/>
    </location>
</feature>
<dbReference type="Pfam" id="PF05233">
    <property type="entry name" value="PHB_acc"/>
    <property type="match status" value="1"/>
</dbReference>
<dbReference type="AlphaFoldDB" id="A0AA52EF64"/>
<evidence type="ECO:0000259" key="2">
    <source>
        <dbReference type="Pfam" id="PF05233"/>
    </source>
</evidence>
<dbReference type="InterPro" id="IPR007897">
    <property type="entry name" value="PHB_accumulat"/>
</dbReference>
<feature type="domain" description="PHA accumulation regulator DNA-binding N-terminal" evidence="3">
    <location>
        <begin position="13"/>
        <end position="72"/>
    </location>
</feature>
<feature type="region of interest" description="Disordered" evidence="1">
    <location>
        <begin position="152"/>
        <end position="187"/>
    </location>
</feature>
<dbReference type="Pfam" id="PF07879">
    <property type="entry name" value="PHB_acc_N"/>
    <property type="match status" value="1"/>
</dbReference>
<dbReference type="InterPro" id="IPR012909">
    <property type="entry name" value="PHA_DNA-bd_N"/>
</dbReference>
<dbReference type="EMBL" id="CP123872">
    <property type="protein sequence ID" value="WND01407.1"/>
    <property type="molecule type" value="Genomic_DNA"/>
</dbReference>
<keyword evidence="5" id="KW-1185">Reference proteome</keyword>
<evidence type="ECO:0000313" key="5">
    <source>
        <dbReference type="Proteomes" id="UP001268683"/>
    </source>
</evidence>